<feature type="transmembrane region" description="Helical" evidence="2">
    <location>
        <begin position="34"/>
        <end position="54"/>
    </location>
</feature>
<feature type="transmembrane region" description="Helical" evidence="2">
    <location>
        <begin position="60"/>
        <end position="77"/>
    </location>
</feature>
<accession>A0A9P4GTN5</accession>
<dbReference type="GeneID" id="63853647"/>
<feature type="compositionally biased region" description="Basic and acidic residues" evidence="1">
    <location>
        <begin position="85"/>
        <end position="99"/>
    </location>
</feature>
<dbReference type="RefSeq" id="XP_040793718.1">
    <property type="nucleotide sequence ID" value="XM_040936397.1"/>
</dbReference>
<sequence>MEKEHLSVAEDVPKHQHERTVRTIEAIQRSKMRLLVGIVFSCILAIIAGGPAWRIVVCDAASIVIFAFPIGPLCHYVERMKNDNDKVNSDSEAADDAHEVAQPGVPSPQYVARLFLLRQIEQHQRTGPHPRMEVDPSSGSVTIVAGE</sequence>
<proteinExistence type="predicted"/>
<evidence type="ECO:0000256" key="2">
    <source>
        <dbReference type="SAM" id="Phobius"/>
    </source>
</evidence>
<dbReference type="EMBL" id="ML976614">
    <property type="protein sequence ID" value="KAF1851155.1"/>
    <property type="molecule type" value="Genomic_DNA"/>
</dbReference>
<reference evidence="3" key="1">
    <citation type="submission" date="2020-01" db="EMBL/GenBank/DDBJ databases">
        <authorList>
            <consortium name="DOE Joint Genome Institute"/>
            <person name="Haridas S."/>
            <person name="Albert R."/>
            <person name="Binder M."/>
            <person name="Bloem J."/>
            <person name="Labutti K."/>
            <person name="Salamov A."/>
            <person name="Andreopoulos B."/>
            <person name="Baker S.E."/>
            <person name="Barry K."/>
            <person name="Bills G."/>
            <person name="Bluhm B.H."/>
            <person name="Cannon C."/>
            <person name="Castanera R."/>
            <person name="Culley D.E."/>
            <person name="Daum C."/>
            <person name="Ezra D."/>
            <person name="Gonzalez J.B."/>
            <person name="Henrissat B."/>
            <person name="Kuo A."/>
            <person name="Liang C."/>
            <person name="Lipzen A."/>
            <person name="Lutzoni F."/>
            <person name="Magnuson J."/>
            <person name="Mondo S."/>
            <person name="Nolan M."/>
            <person name="Ohm R."/>
            <person name="Pangilinan J."/>
            <person name="Park H.-J."/>
            <person name="Ramirez L."/>
            <person name="Alfaro M."/>
            <person name="Sun H."/>
            <person name="Tritt A."/>
            <person name="Yoshinaga Y."/>
            <person name="Zwiers L.-H."/>
            <person name="Turgeon B.G."/>
            <person name="Goodwin S.B."/>
            <person name="Spatafora J.W."/>
            <person name="Crous P.W."/>
            <person name="Grigoriev I.V."/>
        </authorList>
    </citation>
    <scope>NUCLEOTIDE SEQUENCE</scope>
    <source>
        <strain evidence="3">CBS 394.84</strain>
    </source>
</reference>
<feature type="region of interest" description="Disordered" evidence="1">
    <location>
        <begin position="85"/>
        <end position="104"/>
    </location>
</feature>
<gene>
    <name evidence="3" type="ORF">K460DRAFT_401182</name>
</gene>
<comment type="caution">
    <text evidence="3">The sequence shown here is derived from an EMBL/GenBank/DDBJ whole genome shotgun (WGS) entry which is preliminary data.</text>
</comment>
<protein>
    <submittedName>
        <fullName evidence="3">Uncharacterized protein</fullName>
    </submittedName>
</protein>
<keyword evidence="2" id="KW-1133">Transmembrane helix</keyword>
<dbReference type="AlphaFoldDB" id="A0A9P4GTN5"/>
<evidence type="ECO:0000313" key="3">
    <source>
        <dbReference type="EMBL" id="KAF1851155.1"/>
    </source>
</evidence>
<dbReference type="Proteomes" id="UP000800039">
    <property type="component" value="Unassembled WGS sequence"/>
</dbReference>
<name>A0A9P4GTN5_9PLEO</name>
<keyword evidence="2" id="KW-0472">Membrane</keyword>
<feature type="compositionally biased region" description="Basic and acidic residues" evidence="1">
    <location>
        <begin position="124"/>
        <end position="134"/>
    </location>
</feature>
<evidence type="ECO:0000256" key="1">
    <source>
        <dbReference type="SAM" id="MobiDB-lite"/>
    </source>
</evidence>
<keyword evidence="2" id="KW-0812">Transmembrane</keyword>
<keyword evidence="4" id="KW-1185">Reference proteome</keyword>
<evidence type="ECO:0000313" key="4">
    <source>
        <dbReference type="Proteomes" id="UP000800039"/>
    </source>
</evidence>
<organism evidence="3 4">
    <name type="scientific">Cucurbitaria berberidis CBS 394.84</name>
    <dbReference type="NCBI Taxonomy" id="1168544"/>
    <lineage>
        <taxon>Eukaryota</taxon>
        <taxon>Fungi</taxon>
        <taxon>Dikarya</taxon>
        <taxon>Ascomycota</taxon>
        <taxon>Pezizomycotina</taxon>
        <taxon>Dothideomycetes</taxon>
        <taxon>Pleosporomycetidae</taxon>
        <taxon>Pleosporales</taxon>
        <taxon>Pleosporineae</taxon>
        <taxon>Cucurbitariaceae</taxon>
        <taxon>Cucurbitaria</taxon>
    </lineage>
</organism>
<feature type="region of interest" description="Disordered" evidence="1">
    <location>
        <begin position="124"/>
        <end position="147"/>
    </location>
</feature>